<dbReference type="PROSITE" id="PS51352">
    <property type="entry name" value="THIOREDOXIN_2"/>
    <property type="match status" value="1"/>
</dbReference>
<dbReference type="AlphaFoldDB" id="A0A4V3EN13"/>
<dbReference type="GO" id="GO:0015035">
    <property type="term" value="F:protein-disulfide reductase activity"/>
    <property type="evidence" value="ECO:0007669"/>
    <property type="project" value="InterPro"/>
</dbReference>
<evidence type="ECO:0000256" key="6">
    <source>
        <dbReference type="PIRNR" id="PIRNR000077"/>
    </source>
</evidence>
<accession>A0A4V3EN13</accession>
<dbReference type="OrthoDB" id="9790390at2"/>
<keyword evidence="10" id="KW-1185">Reference proteome</keyword>
<name>A0A4V3EN13_9ACTN</name>
<comment type="similarity">
    <text evidence="1 6">Belongs to the thioredoxin family.</text>
</comment>
<evidence type="ECO:0000256" key="2">
    <source>
        <dbReference type="ARBA" id="ARBA00022448"/>
    </source>
</evidence>
<feature type="domain" description="Thioredoxin" evidence="8">
    <location>
        <begin position="1"/>
        <end position="108"/>
    </location>
</feature>
<dbReference type="GO" id="GO:0045454">
    <property type="term" value="P:cell redox homeostasis"/>
    <property type="evidence" value="ECO:0007669"/>
    <property type="project" value="TreeGrafter"/>
</dbReference>
<evidence type="ECO:0000256" key="5">
    <source>
        <dbReference type="ARBA" id="ARBA00023284"/>
    </source>
</evidence>
<dbReference type="Proteomes" id="UP000295371">
    <property type="component" value="Unassembled WGS sequence"/>
</dbReference>
<dbReference type="EMBL" id="SOAW01000002">
    <property type="protein sequence ID" value="TDT30988.1"/>
    <property type="molecule type" value="Genomic_DNA"/>
</dbReference>
<evidence type="ECO:0000313" key="10">
    <source>
        <dbReference type="Proteomes" id="UP000295371"/>
    </source>
</evidence>
<dbReference type="Pfam" id="PF00085">
    <property type="entry name" value="Thioredoxin"/>
    <property type="match status" value="1"/>
</dbReference>
<dbReference type="RefSeq" id="WP_133755317.1">
    <property type="nucleotide sequence ID" value="NZ_SOAW01000002.1"/>
</dbReference>
<reference evidence="9 10" key="1">
    <citation type="submission" date="2019-03" db="EMBL/GenBank/DDBJ databases">
        <title>Genomic Encyclopedia of Archaeal and Bacterial Type Strains, Phase II (KMG-II): from individual species to whole genera.</title>
        <authorList>
            <person name="Goeker M."/>
        </authorList>
    </citation>
    <scope>NUCLEOTIDE SEQUENCE [LARGE SCALE GENOMIC DNA]</scope>
    <source>
        <strain evidence="9 10">DSM 24323</strain>
    </source>
</reference>
<gene>
    <name evidence="9" type="ORF">CLV29_2397</name>
</gene>
<dbReference type="CDD" id="cd02947">
    <property type="entry name" value="TRX_family"/>
    <property type="match status" value="1"/>
</dbReference>
<dbReference type="PANTHER" id="PTHR45663">
    <property type="entry name" value="GEO12009P1"/>
    <property type="match status" value="1"/>
</dbReference>
<evidence type="ECO:0000256" key="1">
    <source>
        <dbReference type="ARBA" id="ARBA00008987"/>
    </source>
</evidence>
<evidence type="ECO:0000313" key="9">
    <source>
        <dbReference type="EMBL" id="TDT30988.1"/>
    </source>
</evidence>
<keyword evidence="4 7" id="KW-1015">Disulfide bond</keyword>
<protein>
    <recommendedName>
        <fullName evidence="6">Thioredoxin</fullName>
    </recommendedName>
</protein>
<dbReference type="Gene3D" id="3.40.30.10">
    <property type="entry name" value="Glutaredoxin"/>
    <property type="match status" value="1"/>
</dbReference>
<dbReference type="InterPro" id="IPR013766">
    <property type="entry name" value="Thioredoxin_domain"/>
</dbReference>
<evidence type="ECO:0000259" key="8">
    <source>
        <dbReference type="PROSITE" id="PS51352"/>
    </source>
</evidence>
<evidence type="ECO:0000256" key="4">
    <source>
        <dbReference type="ARBA" id="ARBA00023157"/>
    </source>
</evidence>
<feature type="disulfide bond" description="Redox-active" evidence="7">
    <location>
        <begin position="32"/>
        <end position="35"/>
    </location>
</feature>
<organism evidence="9 10">
    <name type="scientific">Naumannella halotolerans</name>
    <dbReference type="NCBI Taxonomy" id="993414"/>
    <lineage>
        <taxon>Bacteria</taxon>
        <taxon>Bacillati</taxon>
        <taxon>Actinomycetota</taxon>
        <taxon>Actinomycetes</taxon>
        <taxon>Propionibacteriales</taxon>
        <taxon>Propionibacteriaceae</taxon>
        <taxon>Naumannella</taxon>
    </lineage>
</organism>
<evidence type="ECO:0000256" key="7">
    <source>
        <dbReference type="PIRSR" id="PIRSR000077-4"/>
    </source>
</evidence>
<dbReference type="GO" id="GO:0005829">
    <property type="term" value="C:cytosol"/>
    <property type="evidence" value="ECO:0007669"/>
    <property type="project" value="TreeGrafter"/>
</dbReference>
<dbReference type="PIRSF" id="PIRSF000077">
    <property type="entry name" value="Thioredoxin"/>
    <property type="match status" value="1"/>
</dbReference>
<keyword evidence="3" id="KW-0249">Electron transport</keyword>
<keyword evidence="2" id="KW-0813">Transport</keyword>
<proteinExistence type="inferred from homology"/>
<dbReference type="InterPro" id="IPR005746">
    <property type="entry name" value="Thioredoxin"/>
</dbReference>
<keyword evidence="5 7" id="KW-0676">Redox-active center</keyword>
<sequence>MRELREVTDQTFDAEVLRAARPVLVEYWAPWCRPCRQLEPILVELANRFADRMDFVRIDTAENPIAPADQQVLHLPTVQIFADGQPVHTFRGSKPKNTMRDAIEATLGG</sequence>
<dbReference type="PRINTS" id="PR00421">
    <property type="entry name" value="THIOREDOXIN"/>
</dbReference>
<dbReference type="PANTHER" id="PTHR45663:SF11">
    <property type="entry name" value="GEO12009P1"/>
    <property type="match status" value="1"/>
</dbReference>
<dbReference type="SUPFAM" id="SSF52833">
    <property type="entry name" value="Thioredoxin-like"/>
    <property type="match status" value="1"/>
</dbReference>
<evidence type="ECO:0000256" key="3">
    <source>
        <dbReference type="ARBA" id="ARBA00022982"/>
    </source>
</evidence>
<comment type="caution">
    <text evidence="9">The sequence shown here is derived from an EMBL/GenBank/DDBJ whole genome shotgun (WGS) entry which is preliminary data.</text>
</comment>
<dbReference type="InterPro" id="IPR036249">
    <property type="entry name" value="Thioredoxin-like_sf"/>
</dbReference>